<dbReference type="Proteomes" id="UP000308600">
    <property type="component" value="Unassembled WGS sequence"/>
</dbReference>
<evidence type="ECO:0000313" key="2">
    <source>
        <dbReference type="Proteomes" id="UP000308600"/>
    </source>
</evidence>
<proteinExistence type="predicted"/>
<sequence length="413" mass="46710">MVPSPLLPRLHTLYVSSLPANGNHAVLYHIISASLRFVEVSSFATAAFRSTRTFTTYLLSQAPDLHHFHVGDPDMMPKDVQDDLFSFRQLRTLRLTSLSRKLFWPICVLNELPNLRMLLMDLSSQRTTALDLNSGIPCQSVKVLHITWRVSPLFDLLAALETPNLCELHLTFLQNVGETAVRSTPGDSSLLGAVAKWSSTLRTLNIDMTQSTRPRIFRDSKWPLLQFEHLQSMEVHASHVDGLLDSTPCWELARSFPNIKSLSLPLSVRISFRSLLALVFLCPHLRYLQVGINTISSLEVFSTTMVFPNDLQTISVGDTTALDHFTLARSLIISFPNLVDIVSPSPSWSSVNDLLRFAHSLEMARPRHETVSHALSLKHRNRMVQDPTDCQLPEELRLPWRHVPLWLSGFVRL</sequence>
<protein>
    <submittedName>
        <fullName evidence="1">Uncharacterized protein</fullName>
    </submittedName>
</protein>
<name>A0ACD3AFQ5_9AGAR</name>
<keyword evidence="2" id="KW-1185">Reference proteome</keyword>
<accession>A0ACD3AFQ5</accession>
<gene>
    <name evidence="1" type="ORF">BDN72DRAFT_306183</name>
</gene>
<evidence type="ECO:0000313" key="1">
    <source>
        <dbReference type="EMBL" id="TFK63682.1"/>
    </source>
</evidence>
<organism evidence="1 2">
    <name type="scientific">Pluteus cervinus</name>
    <dbReference type="NCBI Taxonomy" id="181527"/>
    <lineage>
        <taxon>Eukaryota</taxon>
        <taxon>Fungi</taxon>
        <taxon>Dikarya</taxon>
        <taxon>Basidiomycota</taxon>
        <taxon>Agaricomycotina</taxon>
        <taxon>Agaricomycetes</taxon>
        <taxon>Agaricomycetidae</taxon>
        <taxon>Agaricales</taxon>
        <taxon>Pluteineae</taxon>
        <taxon>Pluteaceae</taxon>
        <taxon>Pluteus</taxon>
    </lineage>
</organism>
<dbReference type="EMBL" id="ML208510">
    <property type="protein sequence ID" value="TFK63682.1"/>
    <property type="molecule type" value="Genomic_DNA"/>
</dbReference>
<reference evidence="1 2" key="1">
    <citation type="journal article" date="2019" name="Nat. Ecol. Evol.">
        <title>Megaphylogeny resolves global patterns of mushroom evolution.</title>
        <authorList>
            <person name="Varga T."/>
            <person name="Krizsan K."/>
            <person name="Foldi C."/>
            <person name="Dima B."/>
            <person name="Sanchez-Garcia M."/>
            <person name="Sanchez-Ramirez S."/>
            <person name="Szollosi G.J."/>
            <person name="Szarkandi J.G."/>
            <person name="Papp V."/>
            <person name="Albert L."/>
            <person name="Andreopoulos W."/>
            <person name="Angelini C."/>
            <person name="Antonin V."/>
            <person name="Barry K.W."/>
            <person name="Bougher N.L."/>
            <person name="Buchanan P."/>
            <person name="Buyck B."/>
            <person name="Bense V."/>
            <person name="Catcheside P."/>
            <person name="Chovatia M."/>
            <person name="Cooper J."/>
            <person name="Damon W."/>
            <person name="Desjardin D."/>
            <person name="Finy P."/>
            <person name="Geml J."/>
            <person name="Haridas S."/>
            <person name="Hughes K."/>
            <person name="Justo A."/>
            <person name="Karasinski D."/>
            <person name="Kautmanova I."/>
            <person name="Kiss B."/>
            <person name="Kocsube S."/>
            <person name="Kotiranta H."/>
            <person name="LaButti K.M."/>
            <person name="Lechner B.E."/>
            <person name="Liimatainen K."/>
            <person name="Lipzen A."/>
            <person name="Lukacs Z."/>
            <person name="Mihaltcheva S."/>
            <person name="Morgado L.N."/>
            <person name="Niskanen T."/>
            <person name="Noordeloos M.E."/>
            <person name="Ohm R.A."/>
            <person name="Ortiz-Santana B."/>
            <person name="Ovrebo C."/>
            <person name="Racz N."/>
            <person name="Riley R."/>
            <person name="Savchenko A."/>
            <person name="Shiryaev A."/>
            <person name="Soop K."/>
            <person name="Spirin V."/>
            <person name="Szebenyi C."/>
            <person name="Tomsovsky M."/>
            <person name="Tulloss R.E."/>
            <person name="Uehling J."/>
            <person name="Grigoriev I.V."/>
            <person name="Vagvolgyi C."/>
            <person name="Papp T."/>
            <person name="Martin F.M."/>
            <person name="Miettinen O."/>
            <person name="Hibbett D.S."/>
            <person name="Nagy L.G."/>
        </authorList>
    </citation>
    <scope>NUCLEOTIDE SEQUENCE [LARGE SCALE GENOMIC DNA]</scope>
    <source>
        <strain evidence="1 2">NL-1719</strain>
    </source>
</reference>